<dbReference type="AlphaFoldDB" id="A0AAD5SIH2"/>
<comment type="caution">
    <text evidence="2">The sequence shown here is derived from an EMBL/GenBank/DDBJ whole genome shotgun (WGS) entry which is preliminary data.</text>
</comment>
<evidence type="ECO:0000256" key="1">
    <source>
        <dbReference type="SAM" id="MobiDB-lite"/>
    </source>
</evidence>
<protein>
    <recommendedName>
        <fullName evidence="4">Nicotinamide-nucleotide adenylyltransferase</fullName>
    </recommendedName>
</protein>
<name>A0AAD5SIH2_9FUNG</name>
<evidence type="ECO:0000313" key="3">
    <source>
        <dbReference type="Proteomes" id="UP001212841"/>
    </source>
</evidence>
<dbReference type="EMBL" id="JADGJD010000154">
    <property type="protein sequence ID" value="KAJ3054171.1"/>
    <property type="molecule type" value="Genomic_DNA"/>
</dbReference>
<accession>A0AAD5SIH2</accession>
<dbReference type="SUPFAM" id="SSF52374">
    <property type="entry name" value="Nucleotidylyl transferase"/>
    <property type="match status" value="1"/>
</dbReference>
<organism evidence="2 3">
    <name type="scientific">Rhizophlyctis rosea</name>
    <dbReference type="NCBI Taxonomy" id="64517"/>
    <lineage>
        <taxon>Eukaryota</taxon>
        <taxon>Fungi</taxon>
        <taxon>Fungi incertae sedis</taxon>
        <taxon>Chytridiomycota</taxon>
        <taxon>Chytridiomycota incertae sedis</taxon>
        <taxon>Chytridiomycetes</taxon>
        <taxon>Rhizophlyctidales</taxon>
        <taxon>Rhizophlyctidaceae</taxon>
        <taxon>Rhizophlyctis</taxon>
    </lineage>
</organism>
<dbReference type="InterPro" id="IPR014729">
    <property type="entry name" value="Rossmann-like_a/b/a_fold"/>
</dbReference>
<dbReference type="Gene3D" id="3.40.50.620">
    <property type="entry name" value="HUPs"/>
    <property type="match status" value="1"/>
</dbReference>
<feature type="region of interest" description="Disordered" evidence="1">
    <location>
        <begin position="1"/>
        <end position="20"/>
    </location>
</feature>
<sequence>MTTTKATPSATVSTPTTPPPKPAILVLGGAFNPIHTQHIALLTQTKHALLLTHPHHWSEILGAYLALAPDGYVKRKCQSKSEKAMHFSHRLALAKACIPSCQSSSIEESGHKWISSPPHFNLMDRPWGSAGELGRKVREALLRDKVDADIIIVVGADRAMKNGGRSFKWRNEFKPGVYMAVVGREDIMPTILAAWDADVKSGLVLTPNATVLLEEAVEPVSSTLVRGLLRQVHAESDTDAKKRSMLEIVGEGYLTEGQAAYLLENEKDLYM</sequence>
<feature type="compositionally biased region" description="Low complexity" evidence="1">
    <location>
        <begin position="1"/>
        <end position="15"/>
    </location>
</feature>
<evidence type="ECO:0000313" key="2">
    <source>
        <dbReference type="EMBL" id="KAJ3054171.1"/>
    </source>
</evidence>
<dbReference type="Proteomes" id="UP001212841">
    <property type="component" value="Unassembled WGS sequence"/>
</dbReference>
<keyword evidence="3" id="KW-1185">Reference proteome</keyword>
<evidence type="ECO:0008006" key="4">
    <source>
        <dbReference type="Google" id="ProtNLM"/>
    </source>
</evidence>
<gene>
    <name evidence="2" type="ORF">HK097_002493</name>
</gene>
<proteinExistence type="predicted"/>
<reference evidence="2" key="1">
    <citation type="submission" date="2020-05" db="EMBL/GenBank/DDBJ databases">
        <title>Phylogenomic resolution of chytrid fungi.</title>
        <authorList>
            <person name="Stajich J.E."/>
            <person name="Amses K."/>
            <person name="Simmons R."/>
            <person name="Seto K."/>
            <person name="Myers J."/>
            <person name="Bonds A."/>
            <person name="Quandt C.A."/>
            <person name="Barry K."/>
            <person name="Liu P."/>
            <person name="Grigoriev I."/>
            <person name="Longcore J.E."/>
            <person name="James T.Y."/>
        </authorList>
    </citation>
    <scope>NUCLEOTIDE SEQUENCE</scope>
    <source>
        <strain evidence="2">JEL0318</strain>
    </source>
</reference>